<feature type="compositionally biased region" description="Low complexity" evidence="7">
    <location>
        <begin position="305"/>
        <end position="314"/>
    </location>
</feature>
<dbReference type="PANTHER" id="PTHR34856">
    <property type="entry name" value="PROTEIN NRFD"/>
    <property type="match status" value="1"/>
</dbReference>
<comment type="caution">
    <text evidence="9">The sequence shown here is derived from an EMBL/GenBank/DDBJ whole genome shotgun (WGS) entry which is preliminary data.</text>
</comment>
<keyword evidence="5 8" id="KW-1133">Transmembrane helix</keyword>
<organism evidence="9 10">
    <name type="scientific">Paractinoplanes hotanensis</name>
    <dbReference type="NCBI Taxonomy" id="2906497"/>
    <lineage>
        <taxon>Bacteria</taxon>
        <taxon>Bacillati</taxon>
        <taxon>Actinomycetota</taxon>
        <taxon>Actinomycetes</taxon>
        <taxon>Micromonosporales</taxon>
        <taxon>Micromonosporaceae</taxon>
        <taxon>Paractinoplanes</taxon>
    </lineage>
</organism>
<dbReference type="RefSeq" id="WP_251801776.1">
    <property type="nucleotide sequence ID" value="NZ_JAMQOL010000046.1"/>
</dbReference>
<dbReference type="Proteomes" id="UP001523216">
    <property type="component" value="Unassembled WGS sequence"/>
</dbReference>
<feature type="transmembrane region" description="Helical" evidence="8">
    <location>
        <begin position="25"/>
        <end position="43"/>
    </location>
</feature>
<dbReference type="InterPro" id="IPR005614">
    <property type="entry name" value="NrfD-like"/>
</dbReference>
<keyword evidence="6 8" id="KW-0472">Membrane</keyword>
<evidence type="ECO:0000256" key="4">
    <source>
        <dbReference type="ARBA" id="ARBA00022692"/>
    </source>
</evidence>
<name>A0ABT0Y9T8_9ACTN</name>
<keyword evidence="10" id="KW-1185">Reference proteome</keyword>
<keyword evidence="3" id="KW-1003">Cell membrane</keyword>
<evidence type="ECO:0000313" key="9">
    <source>
        <dbReference type="EMBL" id="MCM4082054.1"/>
    </source>
</evidence>
<evidence type="ECO:0000313" key="10">
    <source>
        <dbReference type="Proteomes" id="UP001523216"/>
    </source>
</evidence>
<proteinExistence type="inferred from homology"/>
<feature type="transmembrane region" description="Helical" evidence="8">
    <location>
        <begin position="55"/>
        <end position="73"/>
    </location>
</feature>
<feature type="transmembrane region" description="Helical" evidence="8">
    <location>
        <begin position="133"/>
        <end position="155"/>
    </location>
</feature>
<evidence type="ECO:0000256" key="3">
    <source>
        <dbReference type="ARBA" id="ARBA00022475"/>
    </source>
</evidence>
<sequence>MVPEADFQSYYGRPIVRPPVWTHDIAIYLFTGGLAAGSAMVAAGGQATNDPVLRVAGRATAMGALGASAFFLIKDLGRPDRFHHMLRVAKPTSPMSMGTWLLSFFGGAAGLAAAAEVAPFLPDRGVLGLARKVLPPVGAAAGYGAALLAPGLATYTAVLFSDTAVPSWNAAYPDLPFMFAGSALASGAGVGLIAAPGRAMRRMAVAGAAVELAAGHRVEHGHGLLSEPYRKGRPGKLLRAARLLTAVGAVGAVVGHRSRVVSALAGASLLAGSVLTRFGVFEGGVESAKDPRYTVIPQREGLNKAGGVKVSGGPASPPSVPGGPASA</sequence>
<dbReference type="Gene3D" id="1.20.1630.10">
    <property type="entry name" value="Formate dehydrogenase/DMSO reductase domain"/>
    <property type="match status" value="1"/>
</dbReference>
<accession>A0ABT0Y9T8</accession>
<evidence type="ECO:0000256" key="6">
    <source>
        <dbReference type="ARBA" id="ARBA00023136"/>
    </source>
</evidence>
<protein>
    <submittedName>
        <fullName evidence="9">Polysulfide reductase NrfD</fullName>
    </submittedName>
</protein>
<keyword evidence="4 8" id="KW-0812">Transmembrane</keyword>
<evidence type="ECO:0000256" key="2">
    <source>
        <dbReference type="ARBA" id="ARBA00008929"/>
    </source>
</evidence>
<gene>
    <name evidence="9" type="primary">nrfD</name>
    <name evidence="9" type="ORF">LXN57_31265</name>
</gene>
<feature type="region of interest" description="Disordered" evidence="7">
    <location>
        <begin position="304"/>
        <end position="327"/>
    </location>
</feature>
<comment type="subcellular location">
    <subcellularLocation>
        <location evidence="1">Cell membrane</location>
        <topology evidence="1">Multi-pass membrane protein</topology>
    </subcellularLocation>
</comment>
<dbReference type="InterPro" id="IPR052049">
    <property type="entry name" value="Electron_transfer_protein"/>
</dbReference>
<evidence type="ECO:0000256" key="8">
    <source>
        <dbReference type="SAM" id="Phobius"/>
    </source>
</evidence>
<evidence type="ECO:0000256" key="1">
    <source>
        <dbReference type="ARBA" id="ARBA00004651"/>
    </source>
</evidence>
<evidence type="ECO:0000256" key="7">
    <source>
        <dbReference type="SAM" id="MobiDB-lite"/>
    </source>
</evidence>
<comment type="similarity">
    <text evidence="2">Belongs to the NrfD family.</text>
</comment>
<feature type="transmembrane region" description="Helical" evidence="8">
    <location>
        <begin position="100"/>
        <end position="121"/>
    </location>
</feature>
<dbReference type="Pfam" id="PF03916">
    <property type="entry name" value="NrfD"/>
    <property type="match status" value="1"/>
</dbReference>
<dbReference type="EMBL" id="JAMQOL010000046">
    <property type="protein sequence ID" value="MCM4082054.1"/>
    <property type="molecule type" value="Genomic_DNA"/>
</dbReference>
<reference evidence="9 10" key="1">
    <citation type="submission" date="2022-06" db="EMBL/GenBank/DDBJ databases">
        <title>Actinoplanes abujensis sp. nov., isolated from Nigerian arid soil.</title>
        <authorList>
            <person name="Ding P."/>
        </authorList>
    </citation>
    <scope>NUCLEOTIDE SEQUENCE [LARGE SCALE GENOMIC DNA]</scope>
    <source>
        <strain evidence="10">TRM88002</strain>
    </source>
</reference>
<evidence type="ECO:0000256" key="5">
    <source>
        <dbReference type="ARBA" id="ARBA00022989"/>
    </source>
</evidence>
<feature type="transmembrane region" description="Helical" evidence="8">
    <location>
        <begin position="175"/>
        <end position="195"/>
    </location>
</feature>
<dbReference type="PANTHER" id="PTHR34856:SF2">
    <property type="entry name" value="PROTEIN NRFD"/>
    <property type="match status" value="1"/>
</dbReference>